<dbReference type="EMBL" id="KL197752">
    <property type="protein sequence ID" value="KDQ51096.1"/>
    <property type="molecule type" value="Genomic_DNA"/>
</dbReference>
<organism evidence="2 3">
    <name type="scientific">Jaapia argillacea MUCL 33604</name>
    <dbReference type="NCBI Taxonomy" id="933084"/>
    <lineage>
        <taxon>Eukaryota</taxon>
        <taxon>Fungi</taxon>
        <taxon>Dikarya</taxon>
        <taxon>Basidiomycota</taxon>
        <taxon>Agaricomycotina</taxon>
        <taxon>Agaricomycetes</taxon>
        <taxon>Agaricomycetidae</taxon>
        <taxon>Jaapiales</taxon>
        <taxon>Jaapiaceae</taxon>
        <taxon>Jaapia</taxon>
    </lineage>
</organism>
<proteinExistence type="predicted"/>
<sequence>MASKDTAARKRARADRQLTVAPPVIDCEELKAHMAELMEQMKMADKEQGTAGEVKDTEVNEMKGNKNAGDVTILGRTKSKSCAKTPAPTRAKSEAPKGKKGKDKAENASAEKDNIKFSDTKKPEPAIASVGSSASASTSEAAKPIRIGQLSIVPDNIPYIVNLLLGITPKASVRPFGNATQRDLFIQAGLLKQAILQTFYQKHTAAMTYYKLMGNRLCEKESMAQSIHVDQNMMEEEIIRQWVEALVPAPTQEADGE</sequence>
<feature type="compositionally biased region" description="Low complexity" evidence="1">
    <location>
        <begin position="126"/>
        <end position="135"/>
    </location>
</feature>
<accession>A0A067PKV3</accession>
<evidence type="ECO:0000256" key="1">
    <source>
        <dbReference type="SAM" id="MobiDB-lite"/>
    </source>
</evidence>
<feature type="compositionally biased region" description="Basic and acidic residues" evidence="1">
    <location>
        <begin position="45"/>
        <end position="64"/>
    </location>
</feature>
<evidence type="ECO:0000313" key="3">
    <source>
        <dbReference type="Proteomes" id="UP000027265"/>
    </source>
</evidence>
<evidence type="ECO:0000313" key="2">
    <source>
        <dbReference type="EMBL" id="KDQ51096.1"/>
    </source>
</evidence>
<protein>
    <submittedName>
        <fullName evidence="2">Uncharacterized protein</fullName>
    </submittedName>
</protein>
<keyword evidence="3" id="KW-1185">Reference proteome</keyword>
<dbReference type="HOGENOM" id="CLU_871732_0_0_1"/>
<name>A0A067PKV3_9AGAM</name>
<feature type="compositionally biased region" description="Basic and acidic residues" evidence="1">
    <location>
        <begin position="91"/>
        <end position="124"/>
    </location>
</feature>
<gene>
    <name evidence="2" type="ORF">JAAARDRAFT_199478</name>
</gene>
<feature type="region of interest" description="Disordered" evidence="1">
    <location>
        <begin position="45"/>
        <end position="135"/>
    </location>
</feature>
<dbReference type="InParanoid" id="A0A067PKV3"/>
<dbReference type="Proteomes" id="UP000027265">
    <property type="component" value="Unassembled WGS sequence"/>
</dbReference>
<dbReference type="AlphaFoldDB" id="A0A067PKV3"/>
<reference evidence="3" key="1">
    <citation type="journal article" date="2014" name="Proc. Natl. Acad. Sci. U.S.A.">
        <title>Extensive sampling of basidiomycete genomes demonstrates inadequacy of the white-rot/brown-rot paradigm for wood decay fungi.</title>
        <authorList>
            <person name="Riley R."/>
            <person name="Salamov A.A."/>
            <person name="Brown D.W."/>
            <person name="Nagy L.G."/>
            <person name="Floudas D."/>
            <person name="Held B.W."/>
            <person name="Levasseur A."/>
            <person name="Lombard V."/>
            <person name="Morin E."/>
            <person name="Otillar R."/>
            <person name="Lindquist E.A."/>
            <person name="Sun H."/>
            <person name="LaButti K.M."/>
            <person name="Schmutz J."/>
            <person name="Jabbour D."/>
            <person name="Luo H."/>
            <person name="Baker S.E."/>
            <person name="Pisabarro A.G."/>
            <person name="Walton J.D."/>
            <person name="Blanchette R.A."/>
            <person name="Henrissat B."/>
            <person name="Martin F."/>
            <person name="Cullen D."/>
            <person name="Hibbett D.S."/>
            <person name="Grigoriev I.V."/>
        </authorList>
    </citation>
    <scope>NUCLEOTIDE SEQUENCE [LARGE SCALE GENOMIC DNA]</scope>
    <source>
        <strain evidence="3">MUCL 33604</strain>
    </source>
</reference>